<feature type="compositionally biased region" description="Basic and acidic residues" evidence="1">
    <location>
        <begin position="79"/>
        <end position="91"/>
    </location>
</feature>
<feature type="region of interest" description="Disordered" evidence="1">
    <location>
        <begin position="1"/>
        <end position="91"/>
    </location>
</feature>
<dbReference type="Proteomes" id="UP000823521">
    <property type="component" value="Unassembled WGS sequence"/>
</dbReference>
<dbReference type="EC" id="2.7.4.1" evidence="3"/>
<feature type="compositionally biased region" description="Low complexity" evidence="1">
    <location>
        <begin position="1"/>
        <end position="78"/>
    </location>
</feature>
<evidence type="ECO:0000313" key="4">
    <source>
        <dbReference type="Proteomes" id="UP000823521"/>
    </source>
</evidence>
<reference evidence="3 4" key="1">
    <citation type="submission" date="2019-12" db="EMBL/GenBank/DDBJ databases">
        <title>Whole genome sequencing of endophytic Actinobacterium Micromonospora sp. MPMI6T.</title>
        <authorList>
            <person name="Evv R."/>
            <person name="Podile A.R."/>
        </authorList>
    </citation>
    <scope>NUCLEOTIDE SEQUENCE [LARGE SCALE GENOMIC DNA]</scope>
    <source>
        <strain evidence="3 4">MPMI6</strain>
    </source>
</reference>
<feature type="domain" description="Polyphosphate kinase N-terminal" evidence="2">
    <location>
        <begin position="93"/>
        <end position="198"/>
    </location>
</feature>
<evidence type="ECO:0000256" key="1">
    <source>
        <dbReference type="SAM" id="MobiDB-lite"/>
    </source>
</evidence>
<organism evidence="3 4">
    <name type="scientific">Micromonospora echinofusca</name>
    <dbReference type="NCBI Taxonomy" id="47858"/>
    <lineage>
        <taxon>Bacteria</taxon>
        <taxon>Bacillati</taxon>
        <taxon>Actinomycetota</taxon>
        <taxon>Actinomycetes</taxon>
        <taxon>Micromonosporales</taxon>
        <taxon>Micromonosporaceae</taxon>
        <taxon>Micromonospora</taxon>
    </lineage>
</organism>
<dbReference type="EMBL" id="WVUH01000224">
    <property type="protein sequence ID" value="MBO4208736.1"/>
    <property type="molecule type" value="Genomic_DNA"/>
</dbReference>
<evidence type="ECO:0000259" key="2">
    <source>
        <dbReference type="Pfam" id="PF13089"/>
    </source>
</evidence>
<dbReference type="Pfam" id="PF13089">
    <property type="entry name" value="PP_kinase_N"/>
    <property type="match status" value="1"/>
</dbReference>
<dbReference type="InterPro" id="IPR036832">
    <property type="entry name" value="PPK_N_dom_sf"/>
</dbReference>
<comment type="caution">
    <text evidence="3">The sequence shown here is derived from an EMBL/GenBank/DDBJ whole genome shotgun (WGS) entry which is preliminary data.</text>
</comment>
<protein>
    <submittedName>
        <fullName evidence="3">RNA degradosome polyphosphate kinase</fullName>
        <ecNumber evidence="3">2.7.4.1</ecNumber>
    </submittedName>
</protein>
<name>A0ABS3VW90_MICEH</name>
<dbReference type="PANTHER" id="PTHR30218:SF0">
    <property type="entry name" value="POLYPHOSPHATE KINASE"/>
    <property type="match status" value="1"/>
</dbReference>
<sequence>MSTPAGRRPRQPRTTTGTGTNGARPDHVSGSAGAADPAGPAVVGAAGSAGIDEVAGTTAAPPTPAGTADAARPAPAGGPDDRTPPAPLPEDRFLNRELSWLDFNARVLALAEDPRTPLLERAKFLAIFASNLDEFFMVRIAGLKRRLQAGLPMRGGDQLPLRTQLDLIAAKTADLVARHAGCFVGDVLPKLAAAGIHIFRWTDLDA</sequence>
<gene>
    <name evidence="3" type="ORF">GSF22_22390</name>
</gene>
<dbReference type="InterPro" id="IPR003414">
    <property type="entry name" value="PP_kinase"/>
</dbReference>
<accession>A0ABS3VW90</accession>
<keyword evidence="3" id="KW-0418">Kinase</keyword>
<evidence type="ECO:0000313" key="3">
    <source>
        <dbReference type="EMBL" id="MBO4208736.1"/>
    </source>
</evidence>
<dbReference type="Gene3D" id="1.20.58.310">
    <property type="entry name" value="Polyphosphate kinase N-terminal domain"/>
    <property type="match status" value="1"/>
</dbReference>
<feature type="non-terminal residue" evidence="3">
    <location>
        <position position="206"/>
    </location>
</feature>
<proteinExistence type="predicted"/>
<keyword evidence="4" id="KW-1185">Reference proteome</keyword>
<dbReference type="SUPFAM" id="SSF140356">
    <property type="entry name" value="PPK N-terminal domain-like"/>
    <property type="match status" value="1"/>
</dbReference>
<keyword evidence="3" id="KW-0808">Transferase</keyword>
<dbReference type="PANTHER" id="PTHR30218">
    <property type="entry name" value="POLYPHOSPHATE KINASE"/>
    <property type="match status" value="1"/>
</dbReference>
<dbReference type="GO" id="GO:0008976">
    <property type="term" value="F:polyphosphate kinase activity"/>
    <property type="evidence" value="ECO:0007669"/>
    <property type="project" value="UniProtKB-EC"/>
</dbReference>
<dbReference type="InterPro" id="IPR025198">
    <property type="entry name" value="PPK_N_dom"/>
</dbReference>